<proteinExistence type="predicted"/>
<sequence length="97" mass="10600">MTLRPRRAWQTAAKAKQESKDLGELHAIEPASRRSDGSPKVGPGQVYVVSSGKVYHPAWCNSVGNVWDDNPKRLLVVEETGVGDRQACKACDEPLQA</sequence>
<protein>
    <submittedName>
        <fullName evidence="2">Uncharacterized protein</fullName>
    </submittedName>
</protein>
<evidence type="ECO:0000313" key="2">
    <source>
        <dbReference type="EMBL" id="XCH12125.1"/>
    </source>
</evidence>
<evidence type="ECO:0000256" key="1">
    <source>
        <dbReference type="SAM" id="MobiDB-lite"/>
    </source>
</evidence>
<accession>A0AAU8ETZ4</accession>
<feature type="region of interest" description="Disordered" evidence="1">
    <location>
        <begin position="1"/>
        <end position="43"/>
    </location>
</feature>
<feature type="compositionally biased region" description="Basic and acidic residues" evidence="1">
    <location>
        <begin position="15"/>
        <end position="37"/>
    </location>
</feature>
<dbReference type="RefSeq" id="WP_353712301.1">
    <property type="nucleotide sequence ID" value="NZ_CP159279.1"/>
</dbReference>
<organism evidence="2">
    <name type="scientific">Arthrobacter sp. K5</name>
    <dbReference type="NCBI Taxonomy" id="2839623"/>
    <lineage>
        <taxon>Bacteria</taxon>
        <taxon>Bacillati</taxon>
        <taxon>Actinomycetota</taxon>
        <taxon>Actinomycetes</taxon>
        <taxon>Micrococcales</taxon>
        <taxon>Micrococcaceae</taxon>
        <taxon>Arthrobacter</taxon>
    </lineage>
</organism>
<name>A0AAU8ETZ4_9MICC</name>
<reference evidence="2" key="1">
    <citation type="submission" date="2024-06" db="EMBL/GenBank/DDBJ databases">
        <title>Biodegradation of dimethachlon by Arthrobacter sp. K5: mechanistic insights and ecological implications.</title>
        <authorList>
            <person name="Hu S."/>
            <person name="Lu P."/>
        </authorList>
    </citation>
    <scope>NUCLEOTIDE SEQUENCE</scope>
    <source>
        <strain evidence="2">K5</strain>
    </source>
</reference>
<dbReference type="AlphaFoldDB" id="A0AAU8ETZ4"/>
<dbReference type="EMBL" id="CP159279">
    <property type="protein sequence ID" value="XCH12125.1"/>
    <property type="molecule type" value="Genomic_DNA"/>
</dbReference>
<gene>
    <name evidence="2" type="ORF">ABRP34_03660</name>
</gene>